<dbReference type="EMBL" id="JANJQO010001117">
    <property type="protein sequence ID" value="KAJ2972592.1"/>
    <property type="molecule type" value="Genomic_DNA"/>
</dbReference>
<gene>
    <name evidence="1" type="ORF">NQ176_g7069</name>
</gene>
<protein>
    <submittedName>
        <fullName evidence="1">Uncharacterized protein</fullName>
    </submittedName>
</protein>
<sequence>MTPQQPSLEAKKAYFEHFQTLPFSDDEEEEQKASETATAEPGLDPDGLDPRELRMRHRHRRFFRQKSPAHEIPAAVDATQNQASEPTSREEETNKDEDAAVRSRPAYGDDVVVVSSSARATPQDKPIHARFASKRQRNAMDDMLDEGFTQVIGETPVNMATKQQQRVAARLMAVHGGDGSAEATGLQGMPLPQIGGGEAAQDGFGIPFQFDGDFAAENTFWQFLNQFNPDFTA</sequence>
<reference evidence="1" key="1">
    <citation type="submission" date="2022-08" db="EMBL/GenBank/DDBJ databases">
        <title>Genome Sequence of Lecanicillium fungicola.</title>
        <authorList>
            <person name="Buettner E."/>
        </authorList>
    </citation>
    <scope>NUCLEOTIDE SEQUENCE</scope>
    <source>
        <strain evidence="1">Babe33</strain>
    </source>
</reference>
<evidence type="ECO:0000313" key="1">
    <source>
        <dbReference type="EMBL" id="KAJ2972592.1"/>
    </source>
</evidence>
<comment type="caution">
    <text evidence="1">The sequence shown here is derived from an EMBL/GenBank/DDBJ whole genome shotgun (WGS) entry which is preliminary data.</text>
</comment>
<evidence type="ECO:0000313" key="2">
    <source>
        <dbReference type="Proteomes" id="UP001143910"/>
    </source>
</evidence>
<accession>A0ACC1N018</accession>
<dbReference type="Proteomes" id="UP001143910">
    <property type="component" value="Unassembled WGS sequence"/>
</dbReference>
<proteinExistence type="predicted"/>
<name>A0ACC1N018_9HYPO</name>
<organism evidence="1 2">
    <name type="scientific">Zarea fungicola</name>
    <dbReference type="NCBI Taxonomy" id="93591"/>
    <lineage>
        <taxon>Eukaryota</taxon>
        <taxon>Fungi</taxon>
        <taxon>Dikarya</taxon>
        <taxon>Ascomycota</taxon>
        <taxon>Pezizomycotina</taxon>
        <taxon>Sordariomycetes</taxon>
        <taxon>Hypocreomycetidae</taxon>
        <taxon>Hypocreales</taxon>
        <taxon>Cordycipitaceae</taxon>
        <taxon>Zarea</taxon>
    </lineage>
</organism>
<keyword evidence="2" id="KW-1185">Reference proteome</keyword>